<proteinExistence type="predicted"/>
<sequence length="278" mass="31581">MVRTSPTFRRRRLARRIRYLRERAGLTQEHAACELDMSTSALSRKENGDVITSVHEARSMVDLYDIRDPELLDLARAARERGWWRAYGVADRGYVDLETEACAVQELSLMYIPGLLQTEEYMRAIFVADSGMRPERNVENDVSVRTIRQRRLADPEQPLELTALVDQAALERPIGGPQVMRDQLRHLLEVVQLDRVELRILPKATGCHLGMAGAFVVLEFPEPEDNDVLFVSHPVGSVHVEKAGEVQQARVVFERLFAQALPAEQSMRLIERAAAELQ</sequence>
<dbReference type="PROSITE" id="PS50943">
    <property type="entry name" value="HTH_CROC1"/>
    <property type="match status" value="1"/>
</dbReference>
<evidence type="ECO:0000313" key="4">
    <source>
        <dbReference type="Proteomes" id="UP000029737"/>
    </source>
</evidence>
<keyword evidence="4" id="KW-1185">Reference proteome</keyword>
<evidence type="ECO:0000313" key="2">
    <source>
        <dbReference type="EMBL" id="ASU80599.1"/>
    </source>
</evidence>
<dbReference type="InterPro" id="IPR043917">
    <property type="entry name" value="DUF5753"/>
</dbReference>
<dbReference type="CDD" id="cd00093">
    <property type="entry name" value="HTH_XRE"/>
    <property type="match status" value="1"/>
</dbReference>
<dbReference type="InterPro" id="IPR010982">
    <property type="entry name" value="Lambda_DNA-bd_dom_sf"/>
</dbReference>
<dbReference type="Gene3D" id="1.10.260.40">
    <property type="entry name" value="lambda repressor-like DNA-binding domains"/>
    <property type="match status" value="1"/>
</dbReference>
<dbReference type="Proteomes" id="UP000215043">
    <property type="component" value="Chromosome"/>
</dbReference>
<dbReference type="RefSeq" id="WP_043569741.1">
    <property type="nucleotide sequence ID" value="NZ_CP022752.1"/>
</dbReference>
<feature type="domain" description="HTH cro/C1-type" evidence="1">
    <location>
        <begin position="17"/>
        <end position="72"/>
    </location>
</feature>
<organism evidence="2 5">
    <name type="scientific">Actinopolyspora erythraea</name>
    <dbReference type="NCBI Taxonomy" id="414996"/>
    <lineage>
        <taxon>Bacteria</taxon>
        <taxon>Bacillati</taxon>
        <taxon>Actinomycetota</taxon>
        <taxon>Actinomycetes</taxon>
        <taxon>Actinopolysporales</taxon>
        <taxon>Actinopolysporaceae</taxon>
        <taxon>Actinopolyspora</taxon>
    </lineage>
</organism>
<reference evidence="3 4" key="1">
    <citation type="journal article" date="2014" name="PLoS ONE">
        <title>Identification and Characterization of a New Erythromycin Biosynthetic Gene Cluster in Actinopolyspora erythraea YIM90600, a Novel Erythronolide-Producing Halophilic Actinomycete Isolated from Salt Field.</title>
        <authorList>
            <person name="Chen D."/>
            <person name="Feng J."/>
            <person name="Huang L."/>
            <person name="Zhang Q."/>
            <person name="Wu J."/>
            <person name="Zhu X."/>
            <person name="Duan Y."/>
            <person name="Xu Z."/>
        </authorList>
    </citation>
    <scope>NUCLEOTIDE SEQUENCE [LARGE SCALE GENOMIC DNA]</scope>
    <source>
        <strain evidence="3 4">YIM90600</strain>
    </source>
</reference>
<accession>A0A099D9Y6</accession>
<gene>
    <name evidence="2" type="ORF">CDG81_22615</name>
    <name evidence="3" type="ORF">IL38_02215</name>
</gene>
<dbReference type="AlphaFoldDB" id="A0A099D9Y6"/>
<protein>
    <submittedName>
        <fullName evidence="2">XRE family transcriptional regulator</fullName>
    </submittedName>
</protein>
<dbReference type="GO" id="GO:0003677">
    <property type="term" value="F:DNA binding"/>
    <property type="evidence" value="ECO:0007669"/>
    <property type="project" value="InterPro"/>
</dbReference>
<name>A0A099D9Y6_9ACTN</name>
<evidence type="ECO:0000313" key="5">
    <source>
        <dbReference type="Proteomes" id="UP000215043"/>
    </source>
</evidence>
<reference evidence="2 5" key="2">
    <citation type="submission" date="2017-08" db="EMBL/GenBank/DDBJ databases">
        <title>The complete genome sequence of moderately halophilic actinomycete Actinopolyspora erythraea YIM 90600, the producer of novel erythromycin, novel actinopolysporins A-C and tubercidin.</title>
        <authorList>
            <person name="Yin M."/>
            <person name="Tang S."/>
        </authorList>
    </citation>
    <scope>NUCLEOTIDE SEQUENCE [LARGE SCALE GENOMIC DNA]</scope>
    <source>
        <strain evidence="2 5">YIM 90600</strain>
    </source>
</reference>
<dbReference type="eggNOG" id="COG1396">
    <property type="taxonomic scope" value="Bacteria"/>
</dbReference>
<dbReference type="Proteomes" id="UP000029737">
    <property type="component" value="Unassembled WGS sequence"/>
</dbReference>
<dbReference type="EMBL" id="CP022752">
    <property type="protein sequence ID" value="ASU80599.1"/>
    <property type="molecule type" value="Genomic_DNA"/>
</dbReference>
<dbReference type="HOGENOM" id="CLU_055817_1_1_11"/>
<dbReference type="KEGG" id="aey:CDG81_22615"/>
<dbReference type="SUPFAM" id="SSF47413">
    <property type="entry name" value="lambda repressor-like DNA-binding domains"/>
    <property type="match status" value="1"/>
</dbReference>
<dbReference type="InterPro" id="IPR001387">
    <property type="entry name" value="Cro/C1-type_HTH"/>
</dbReference>
<dbReference type="Pfam" id="PF19054">
    <property type="entry name" value="DUF5753"/>
    <property type="match status" value="1"/>
</dbReference>
<evidence type="ECO:0000259" key="1">
    <source>
        <dbReference type="PROSITE" id="PS50943"/>
    </source>
</evidence>
<dbReference type="SMART" id="SM00530">
    <property type="entry name" value="HTH_XRE"/>
    <property type="match status" value="1"/>
</dbReference>
<dbReference type="EMBL" id="JPMV01000009">
    <property type="protein sequence ID" value="KGI82721.1"/>
    <property type="molecule type" value="Genomic_DNA"/>
</dbReference>
<dbReference type="OrthoDB" id="4285266at2"/>
<dbReference type="Pfam" id="PF13560">
    <property type="entry name" value="HTH_31"/>
    <property type="match status" value="1"/>
</dbReference>
<evidence type="ECO:0000313" key="3">
    <source>
        <dbReference type="EMBL" id="KGI82721.1"/>
    </source>
</evidence>